<evidence type="ECO:0000256" key="4">
    <source>
        <dbReference type="ARBA" id="ARBA00022679"/>
    </source>
</evidence>
<dbReference type="AlphaFoldDB" id="A0A1M5Z9K4"/>
<dbReference type="OrthoDB" id="9805788at2"/>
<dbReference type="PANTHER" id="PTHR13285:SF23">
    <property type="entry name" value="TEICHOIC ACID D-ALANYLTRANSFERASE"/>
    <property type="match status" value="1"/>
</dbReference>
<comment type="subcellular location">
    <subcellularLocation>
        <location evidence="1">Cell membrane</location>
        <topology evidence="1">Multi-pass membrane protein</topology>
    </subcellularLocation>
</comment>
<feature type="transmembrane region" description="Helical" evidence="10">
    <location>
        <begin position="51"/>
        <end position="68"/>
    </location>
</feature>
<keyword evidence="4 9" id="KW-0808">Transferase</keyword>
<dbReference type="Proteomes" id="UP000183995">
    <property type="component" value="Unassembled WGS sequence"/>
</dbReference>
<feature type="transmembrane region" description="Helical" evidence="10">
    <location>
        <begin position="384"/>
        <end position="404"/>
    </location>
</feature>
<evidence type="ECO:0000313" key="12">
    <source>
        <dbReference type="Proteomes" id="UP000183995"/>
    </source>
</evidence>
<comment type="similarity">
    <text evidence="2 9">Belongs to the membrane-bound acyltransferase family.</text>
</comment>
<evidence type="ECO:0000256" key="9">
    <source>
        <dbReference type="PIRNR" id="PIRNR016636"/>
    </source>
</evidence>
<feature type="transmembrane region" description="Helical" evidence="10">
    <location>
        <begin position="117"/>
        <end position="139"/>
    </location>
</feature>
<evidence type="ECO:0000256" key="2">
    <source>
        <dbReference type="ARBA" id="ARBA00010323"/>
    </source>
</evidence>
<dbReference type="InterPro" id="IPR024194">
    <property type="entry name" value="Ac/AlaTfrase_AlgI/DltB"/>
</dbReference>
<protein>
    <submittedName>
        <fullName evidence="11">Alginate O-acetyltransferase complex protein AlgI</fullName>
    </submittedName>
</protein>
<dbReference type="GO" id="GO:0042121">
    <property type="term" value="P:alginic acid biosynthetic process"/>
    <property type="evidence" value="ECO:0007669"/>
    <property type="project" value="InterPro"/>
</dbReference>
<evidence type="ECO:0000256" key="1">
    <source>
        <dbReference type="ARBA" id="ARBA00004651"/>
    </source>
</evidence>
<dbReference type="PIRSF" id="PIRSF016636">
    <property type="entry name" value="AlgI_DltB"/>
    <property type="match status" value="1"/>
</dbReference>
<evidence type="ECO:0000256" key="7">
    <source>
        <dbReference type="ARBA" id="ARBA00023136"/>
    </source>
</evidence>
<organism evidence="11 12">
    <name type="scientific">Sporobacter termitidis DSM 10068</name>
    <dbReference type="NCBI Taxonomy" id="1123282"/>
    <lineage>
        <taxon>Bacteria</taxon>
        <taxon>Bacillati</taxon>
        <taxon>Bacillota</taxon>
        <taxon>Clostridia</taxon>
        <taxon>Eubacteriales</taxon>
        <taxon>Oscillospiraceae</taxon>
        <taxon>Sporobacter</taxon>
    </lineage>
</organism>
<keyword evidence="5 10" id="KW-0812">Transmembrane</keyword>
<feature type="transmembrane region" description="Helical" evidence="10">
    <location>
        <begin position="80"/>
        <end position="97"/>
    </location>
</feature>
<feature type="transmembrane region" description="Helical" evidence="10">
    <location>
        <begin position="310"/>
        <end position="334"/>
    </location>
</feature>
<evidence type="ECO:0000256" key="10">
    <source>
        <dbReference type="SAM" id="Phobius"/>
    </source>
</evidence>
<dbReference type="PIRSF" id="PIRSF500217">
    <property type="entry name" value="AlgI"/>
    <property type="match status" value="1"/>
</dbReference>
<accession>A0A1M5Z9K4</accession>
<evidence type="ECO:0000256" key="6">
    <source>
        <dbReference type="ARBA" id="ARBA00022989"/>
    </source>
</evidence>
<dbReference type="InterPro" id="IPR051085">
    <property type="entry name" value="MB_O-acyltransferase"/>
</dbReference>
<dbReference type="GO" id="GO:0016746">
    <property type="term" value="F:acyltransferase activity"/>
    <property type="evidence" value="ECO:0007669"/>
    <property type="project" value="UniProtKB-KW"/>
</dbReference>
<keyword evidence="7 9" id="KW-0472">Membrane</keyword>
<proteinExistence type="inferred from homology"/>
<dbReference type="InterPro" id="IPR004299">
    <property type="entry name" value="MBOAT_fam"/>
</dbReference>
<evidence type="ECO:0000256" key="5">
    <source>
        <dbReference type="ARBA" id="ARBA00022692"/>
    </source>
</evidence>
<feature type="transmembrane region" description="Helical" evidence="10">
    <location>
        <begin position="30"/>
        <end position="45"/>
    </location>
</feature>
<evidence type="ECO:0000256" key="3">
    <source>
        <dbReference type="ARBA" id="ARBA00022475"/>
    </source>
</evidence>
<dbReference type="EMBL" id="FQXV01000015">
    <property type="protein sequence ID" value="SHI20904.1"/>
    <property type="molecule type" value="Genomic_DNA"/>
</dbReference>
<evidence type="ECO:0000256" key="8">
    <source>
        <dbReference type="ARBA" id="ARBA00023315"/>
    </source>
</evidence>
<dbReference type="STRING" id="1123282.SAMN02745823_03420"/>
<keyword evidence="3 9" id="KW-1003">Cell membrane</keyword>
<keyword evidence="6 10" id="KW-1133">Transmembrane helix</keyword>
<dbReference type="Pfam" id="PF03062">
    <property type="entry name" value="MBOAT"/>
    <property type="match status" value="1"/>
</dbReference>
<keyword evidence="8 9" id="KW-0012">Acyltransferase</keyword>
<dbReference type="InterPro" id="IPR028362">
    <property type="entry name" value="AlgI"/>
</dbReference>
<name>A0A1M5Z9K4_9FIRM</name>
<reference evidence="11 12" key="1">
    <citation type="submission" date="2016-11" db="EMBL/GenBank/DDBJ databases">
        <authorList>
            <person name="Jaros S."/>
            <person name="Januszkiewicz K."/>
            <person name="Wedrychowicz H."/>
        </authorList>
    </citation>
    <scope>NUCLEOTIDE SEQUENCE [LARGE SCALE GENOMIC DNA]</scope>
    <source>
        <strain evidence="11 12">DSM 10068</strain>
    </source>
</reference>
<dbReference type="PANTHER" id="PTHR13285">
    <property type="entry name" value="ACYLTRANSFERASE"/>
    <property type="match status" value="1"/>
</dbReference>
<dbReference type="GO" id="GO:0005886">
    <property type="term" value="C:plasma membrane"/>
    <property type="evidence" value="ECO:0007669"/>
    <property type="project" value="UniProtKB-SubCell"/>
</dbReference>
<feature type="transmembrane region" description="Helical" evidence="10">
    <location>
        <begin position="447"/>
        <end position="471"/>
    </location>
</feature>
<keyword evidence="12" id="KW-1185">Reference proteome</keyword>
<gene>
    <name evidence="11" type="ORF">SAMN02745823_03420</name>
</gene>
<evidence type="ECO:0000313" key="11">
    <source>
        <dbReference type="EMBL" id="SHI20904.1"/>
    </source>
</evidence>
<sequence>MVFSSIGFLFFFLPALLIVYYIVPRRYREVRNFVLLGFSLFFYAYGGPRFLILMLVSIAINYVCGLFVAEGHSDKTRRFFLVAAVVLGLGLLGWFKYSRFFAESLNALGTGLPVPDVTLPIGISFFTFHGLSYIIDVYRGTAKPMKNPLRIALYISLFPQLVAGPIVRYATVSDKLGQRHENLTDFSEGAMRFVFGLAKKMLLANTLGIIADKAFGTEAGALSTSFSWLGALAYTGQIYFDFSAYSDMALGLGRMFGFHFLENFNYPYIAKSVTEFWQRWHISLTSWFRDYVYIPLGGNRCSRLKNIRNIVIVWFLTGFWHGAAWNFIFWGLWFCVLLLGEKFVWGKRLAKAPAALRHIYTMLIVVLSWVLFRAESLPQVVSYLGAMFGLGVTGAADGQTLYLLKEYWPELIVSVIAVTPVKNTLRSFLEKHRAPVSRQLLLWGPRLLGLVLLAFSYLKLVVGSFNPFIYFRF</sequence>
<dbReference type="RefSeq" id="WP_073081791.1">
    <property type="nucleotide sequence ID" value="NZ_FQXV01000015.1"/>
</dbReference>
<feature type="transmembrane region" description="Helical" evidence="10">
    <location>
        <begin position="354"/>
        <end position="372"/>
    </location>
</feature>
<feature type="transmembrane region" description="Helical" evidence="10">
    <location>
        <begin position="6"/>
        <end position="23"/>
    </location>
</feature>